<keyword evidence="1" id="KW-0255">Endonuclease</keyword>
<dbReference type="Gene3D" id="1.10.150.20">
    <property type="entry name" value="5' to 3' exonuclease, C-terminal subdomain"/>
    <property type="match status" value="1"/>
</dbReference>
<organism evidence="1 2">
    <name type="scientific">Deinococcus humi</name>
    <dbReference type="NCBI Taxonomy" id="662880"/>
    <lineage>
        <taxon>Bacteria</taxon>
        <taxon>Thermotogati</taxon>
        <taxon>Deinococcota</taxon>
        <taxon>Deinococci</taxon>
        <taxon>Deinococcales</taxon>
        <taxon>Deinococcaceae</taxon>
        <taxon>Deinococcus</taxon>
    </lineage>
</organism>
<keyword evidence="1" id="KW-0540">Nuclease</keyword>
<accession>A0A7W8NHH6</accession>
<dbReference type="Proteomes" id="UP000552709">
    <property type="component" value="Unassembled WGS sequence"/>
</dbReference>
<dbReference type="GO" id="GO:0004519">
    <property type="term" value="F:endonuclease activity"/>
    <property type="evidence" value="ECO:0007669"/>
    <property type="project" value="UniProtKB-KW"/>
</dbReference>
<dbReference type="EMBL" id="JACHFL010000008">
    <property type="protein sequence ID" value="MBB5364022.1"/>
    <property type="molecule type" value="Genomic_DNA"/>
</dbReference>
<keyword evidence="2" id="KW-1185">Reference proteome</keyword>
<sequence>MNTPPASDLPQNLGRPAQRALDQKGYTRLEQFTAVTEAEILSLHGMGPKAIRLLREALEAKGLAFAAPGRK</sequence>
<dbReference type="SUPFAM" id="SSF47789">
    <property type="entry name" value="C-terminal domain of RNA polymerase alpha subunit"/>
    <property type="match status" value="1"/>
</dbReference>
<comment type="caution">
    <text evidence="1">The sequence shown here is derived from an EMBL/GenBank/DDBJ whole genome shotgun (WGS) entry which is preliminary data.</text>
</comment>
<proteinExistence type="predicted"/>
<evidence type="ECO:0000313" key="1">
    <source>
        <dbReference type="EMBL" id="MBB5364022.1"/>
    </source>
</evidence>
<evidence type="ECO:0000313" key="2">
    <source>
        <dbReference type="Proteomes" id="UP000552709"/>
    </source>
</evidence>
<dbReference type="AlphaFoldDB" id="A0A7W8NHH6"/>
<keyword evidence="1" id="KW-0378">Hydrolase</keyword>
<reference evidence="1 2" key="1">
    <citation type="submission" date="2020-08" db="EMBL/GenBank/DDBJ databases">
        <title>Genomic Encyclopedia of Type Strains, Phase IV (KMG-IV): sequencing the most valuable type-strain genomes for metagenomic binning, comparative biology and taxonomic classification.</title>
        <authorList>
            <person name="Goeker M."/>
        </authorList>
    </citation>
    <scope>NUCLEOTIDE SEQUENCE [LARGE SCALE GENOMIC DNA]</scope>
    <source>
        <strain evidence="1 2">DSM 27939</strain>
    </source>
</reference>
<gene>
    <name evidence="1" type="ORF">HNQ08_003129</name>
</gene>
<name>A0A7W8NHH6_9DEIO</name>
<dbReference type="RefSeq" id="WP_184133807.1">
    <property type="nucleotide sequence ID" value="NZ_JACHFL010000008.1"/>
</dbReference>
<protein>
    <submittedName>
        <fullName evidence="1">Putative flap endonuclease-1-like 5' DNA nuclease</fullName>
    </submittedName>
</protein>